<comment type="similarity">
    <text evidence="8 9">Belongs to the TonB-dependent receptor family.</text>
</comment>
<organism evidence="14 15">
    <name type="scientific">Alteraurantiacibacter aquimixticola</name>
    <dbReference type="NCBI Taxonomy" id="2489173"/>
    <lineage>
        <taxon>Bacteria</taxon>
        <taxon>Pseudomonadati</taxon>
        <taxon>Pseudomonadota</taxon>
        <taxon>Alphaproteobacteria</taxon>
        <taxon>Sphingomonadales</taxon>
        <taxon>Erythrobacteraceae</taxon>
        <taxon>Alteraurantiacibacter</taxon>
    </lineage>
</organism>
<feature type="domain" description="TonB-dependent receptor-like beta-barrel" evidence="12">
    <location>
        <begin position="340"/>
        <end position="694"/>
    </location>
</feature>
<keyword evidence="15" id="KW-1185">Reference proteome</keyword>
<evidence type="ECO:0000256" key="8">
    <source>
        <dbReference type="PROSITE-ProRule" id="PRU01360"/>
    </source>
</evidence>
<evidence type="ECO:0000256" key="11">
    <source>
        <dbReference type="SAM" id="SignalP"/>
    </source>
</evidence>
<dbReference type="RefSeq" id="WP_136693941.1">
    <property type="nucleotide sequence ID" value="NZ_SSHH01000003.1"/>
</dbReference>
<protein>
    <submittedName>
        <fullName evidence="14">TonB-dependent receptor</fullName>
    </submittedName>
</protein>
<dbReference type="PANTHER" id="PTHR30069">
    <property type="entry name" value="TONB-DEPENDENT OUTER MEMBRANE RECEPTOR"/>
    <property type="match status" value="1"/>
</dbReference>
<dbReference type="CDD" id="cd01347">
    <property type="entry name" value="ligand_gated_channel"/>
    <property type="match status" value="1"/>
</dbReference>
<evidence type="ECO:0000256" key="10">
    <source>
        <dbReference type="SAM" id="MobiDB-lite"/>
    </source>
</evidence>
<proteinExistence type="inferred from homology"/>
<feature type="compositionally biased region" description="Acidic residues" evidence="10">
    <location>
        <begin position="312"/>
        <end position="324"/>
    </location>
</feature>
<accession>A0A4T3EZ96</accession>
<keyword evidence="7 8" id="KW-0998">Cell outer membrane</keyword>
<feature type="chain" id="PRO_5021015049" evidence="11">
    <location>
        <begin position="26"/>
        <end position="725"/>
    </location>
</feature>
<dbReference type="OrthoDB" id="9795928at2"/>
<evidence type="ECO:0000256" key="1">
    <source>
        <dbReference type="ARBA" id="ARBA00004571"/>
    </source>
</evidence>
<keyword evidence="6 8" id="KW-0472">Membrane</keyword>
<reference evidence="14 15" key="1">
    <citation type="submission" date="2019-04" db="EMBL/GenBank/DDBJ databases">
        <title>Altererythrobacter aquimixticola sp. nov., isolated from sediment of junction between the ocean and a freshwater spring.</title>
        <authorList>
            <person name="Yoon J.-H."/>
        </authorList>
    </citation>
    <scope>NUCLEOTIDE SEQUENCE [LARGE SCALE GENOMIC DNA]</scope>
    <source>
        <strain evidence="14 15">SSKS-13</strain>
    </source>
</reference>
<dbReference type="Gene3D" id="2.170.130.10">
    <property type="entry name" value="TonB-dependent receptor, plug domain"/>
    <property type="match status" value="1"/>
</dbReference>
<name>A0A4T3EZ96_9SPHN</name>
<evidence type="ECO:0000256" key="6">
    <source>
        <dbReference type="ARBA" id="ARBA00023136"/>
    </source>
</evidence>
<keyword evidence="5 9" id="KW-0798">TonB box</keyword>
<evidence type="ECO:0000256" key="7">
    <source>
        <dbReference type="ARBA" id="ARBA00023237"/>
    </source>
</evidence>
<dbReference type="Proteomes" id="UP000309389">
    <property type="component" value="Unassembled WGS sequence"/>
</dbReference>
<dbReference type="GO" id="GO:0009279">
    <property type="term" value="C:cell outer membrane"/>
    <property type="evidence" value="ECO:0007669"/>
    <property type="project" value="UniProtKB-SubCell"/>
</dbReference>
<keyword evidence="2 8" id="KW-0813">Transport</keyword>
<keyword evidence="11" id="KW-0732">Signal</keyword>
<evidence type="ECO:0000256" key="2">
    <source>
        <dbReference type="ARBA" id="ARBA00022448"/>
    </source>
</evidence>
<dbReference type="Pfam" id="PF00593">
    <property type="entry name" value="TonB_dep_Rec_b-barrel"/>
    <property type="match status" value="1"/>
</dbReference>
<dbReference type="PROSITE" id="PS52016">
    <property type="entry name" value="TONB_DEPENDENT_REC_3"/>
    <property type="match status" value="1"/>
</dbReference>
<comment type="caution">
    <text evidence="14">The sequence shown here is derived from an EMBL/GenBank/DDBJ whole genome shotgun (WGS) entry which is preliminary data.</text>
</comment>
<feature type="domain" description="TonB-dependent receptor plug" evidence="13">
    <location>
        <begin position="58"/>
        <end position="160"/>
    </location>
</feature>
<dbReference type="Gene3D" id="2.40.170.20">
    <property type="entry name" value="TonB-dependent receptor, beta-barrel domain"/>
    <property type="match status" value="1"/>
</dbReference>
<evidence type="ECO:0000313" key="15">
    <source>
        <dbReference type="Proteomes" id="UP000309389"/>
    </source>
</evidence>
<dbReference type="AlphaFoldDB" id="A0A4T3EZ96"/>
<feature type="region of interest" description="Disordered" evidence="10">
    <location>
        <begin position="305"/>
        <end position="334"/>
    </location>
</feature>
<evidence type="ECO:0000313" key="14">
    <source>
        <dbReference type="EMBL" id="TIX49464.1"/>
    </source>
</evidence>
<dbReference type="EMBL" id="SSHH01000003">
    <property type="protein sequence ID" value="TIX49464.1"/>
    <property type="molecule type" value="Genomic_DNA"/>
</dbReference>
<evidence type="ECO:0000256" key="3">
    <source>
        <dbReference type="ARBA" id="ARBA00022452"/>
    </source>
</evidence>
<dbReference type="GO" id="GO:0044718">
    <property type="term" value="P:siderophore transmembrane transport"/>
    <property type="evidence" value="ECO:0007669"/>
    <property type="project" value="TreeGrafter"/>
</dbReference>
<dbReference type="Pfam" id="PF07715">
    <property type="entry name" value="Plug"/>
    <property type="match status" value="1"/>
</dbReference>
<dbReference type="PROSITE" id="PS51257">
    <property type="entry name" value="PROKAR_LIPOPROTEIN"/>
    <property type="match status" value="1"/>
</dbReference>
<keyword evidence="4 8" id="KW-0812">Transmembrane</keyword>
<dbReference type="SUPFAM" id="SSF56935">
    <property type="entry name" value="Porins"/>
    <property type="match status" value="1"/>
</dbReference>
<keyword evidence="3 8" id="KW-1134">Transmembrane beta strand</keyword>
<evidence type="ECO:0000259" key="13">
    <source>
        <dbReference type="Pfam" id="PF07715"/>
    </source>
</evidence>
<dbReference type="InterPro" id="IPR037066">
    <property type="entry name" value="Plug_dom_sf"/>
</dbReference>
<sequence>MIRRPLATLLAGTALSCLPAAPLLAQEQDEGAVPHVHDPHDEEDVIVVTAGGLERLDMLAGTSVVTDAQLQRNMAGQVGEVLESLPGVSATGFAPGASRPVLRGFQGERVRVLVDGIGSIDASNTSADHAVTIDPLTAESIEVLRGPAVLLYGSSAIGGAVNVIDRRIPHRIPIDGLRFDGVVSGDTATDLREVGASLDVGLGRNFAWHVDGSFRETDDLEIAGFTLSDELRADLLADAAEEFEEGHEEEADELIEAANLSGIVPNSASETLSLGTGLTWFSGLNSIGVSVSYYDTDYGIPIAPGMGHAHGEEEEDHDEEEHEEEEGHDHGEEPVTIGLEQFRADLRGEFHLGEGFFHDLVTRWGYSDYTHTEFEGDEVGTVFDVEGVEGRVELIQSEQNLGGGTTLRGSLGGQFFYRDFVATGAEAFVPPNSTEQYALFTLQEVRAGPFEAEMGARWENTTQEADTIAVSRSFDTFSGALGLSYSFDSGIRAGVNFSRAERAPSAEELFADGPHIATSQYELGDPDLGTEAAWGVEGYVRASIGGADMRLAVYRNWFDNFIYLFDTGLEEDGLALTQYLQQDADWFGVEGEASVPLFSTGNGVLVGDVGGSYIRATLDDGSPVPRIPPLSLTGALEWQGEKLDLRSEVEWYDAQDRTAPNETATDGFAHVNLSANFRPFGDERLSVLLQADNIFDAEGRRHASYTKDFVPLAGRNFKVSVRTRF</sequence>
<dbReference type="InterPro" id="IPR000531">
    <property type="entry name" value="Beta-barrel_TonB"/>
</dbReference>
<dbReference type="InterPro" id="IPR012910">
    <property type="entry name" value="Plug_dom"/>
</dbReference>
<comment type="subcellular location">
    <subcellularLocation>
        <location evidence="1 8">Cell outer membrane</location>
        <topology evidence="1 8">Multi-pass membrane protein</topology>
    </subcellularLocation>
</comment>
<dbReference type="InterPro" id="IPR036942">
    <property type="entry name" value="Beta-barrel_TonB_sf"/>
</dbReference>
<evidence type="ECO:0000259" key="12">
    <source>
        <dbReference type="Pfam" id="PF00593"/>
    </source>
</evidence>
<keyword evidence="14" id="KW-0675">Receptor</keyword>
<gene>
    <name evidence="14" type="ORF">E5222_11465</name>
</gene>
<dbReference type="GO" id="GO:0015344">
    <property type="term" value="F:siderophore uptake transmembrane transporter activity"/>
    <property type="evidence" value="ECO:0007669"/>
    <property type="project" value="TreeGrafter"/>
</dbReference>
<dbReference type="InterPro" id="IPR039426">
    <property type="entry name" value="TonB-dep_rcpt-like"/>
</dbReference>
<evidence type="ECO:0000256" key="5">
    <source>
        <dbReference type="ARBA" id="ARBA00023077"/>
    </source>
</evidence>
<feature type="signal peptide" evidence="11">
    <location>
        <begin position="1"/>
        <end position="25"/>
    </location>
</feature>
<evidence type="ECO:0000256" key="9">
    <source>
        <dbReference type="RuleBase" id="RU003357"/>
    </source>
</evidence>
<evidence type="ECO:0000256" key="4">
    <source>
        <dbReference type="ARBA" id="ARBA00022692"/>
    </source>
</evidence>
<dbReference type="PANTHER" id="PTHR30069:SF40">
    <property type="entry name" value="TONB-DEPENDENT RECEPTOR NMB0964-RELATED"/>
    <property type="match status" value="1"/>
</dbReference>